<protein>
    <recommendedName>
        <fullName evidence="8">DNA gyrase subunit A</fullName>
        <ecNumber evidence="8">5.6.2.2</ecNumber>
    </recommendedName>
</protein>
<comment type="subunit">
    <text evidence="8">Heterotetramer, composed of two GyrA and two GyrB chains. In the heterotetramer, GyrA contains the active site tyrosine that forms a transient covalent intermediate with DNA, while GyrB binds cofactors and catalyzes ATP hydrolysis.</text>
</comment>
<dbReference type="SUPFAM" id="SSF56719">
    <property type="entry name" value="Type II DNA topoisomerase"/>
    <property type="match status" value="1"/>
</dbReference>
<dbReference type="InterPro" id="IPR035516">
    <property type="entry name" value="Gyrase/topoIV_suA_C"/>
</dbReference>
<proteinExistence type="inferred from homology"/>
<evidence type="ECO:0000313" key="13">
    <source>
        <dbReference type="Proteomes" id="UP001529338"/>
    </source>
</evidence>
<name>A0ABT7SFT1_9CELL</name>
<comment type="subcellular location">
    <subcellularLocation>
        <location evidence="8">Cytoplasm</location>
    </subcellularLocation>
</comment>
<dbReference type="PANTHER" id="PTHR43493:SF5">
    <property type="entry name" value="DNA GYRASE SUBUNIT A, CHLOROPLASTIC_MITOCHONDRIAL"/>
    <property type="match status" value="1"/>
</dbReference>
<evidence type="ECO:0000256" key="5">
    <source>
        <dbReference type="ARBA" id="ARBA00023029"/>
    </source>
</evidence>
<dbReference type="InterPro" id="IPR013758">
    <property type="entry name" value="Topo_IIA_A/C_ab"/>
</dbReference>
<accession>A0ABT7SFT1</accession>
<keyword evidence="6 8" id="KW-0238">DNA-binding</keyword>
<keyword evidence="5 8" id="KW-0799">Topoisomerase</keyword>
<comment type="function">
    <text evidence="8">A type II topoisomerase that negatively supercoils closed circular double-stranded (ds) DNA in an ATP-dependent manner to modulate DNA topology and maintain chromosomes in an underwound state. Negative supercoiling favors strand separation, and DNA replication, transcription, recombination and repair, all of which involve strand separation. Also able to catalyze the interconversion of other topological isomers of dsDNA rings, including catenanes and knotted rings. Type II topoisomerases break and join 2 DNA strands simultaneously in an ATP-dependent manner.</text>
</comment>
<dbReference type="HAMAP" id="MF_01897">
    <property type="entry name" value="GyrA"/>
    <property type="match status" value="1"/>
</dbReference>
<evidence type="ECO:0000256" key="10">
    <source>
        <dbReference type="SAM" id="MobiDB-lite"/>
    </source>
</evidence>
<comment type="similarity">
    <text evidence="2 8">Belongs to the type II topoisomerase GyrA/ParC subunit family.</text>
</comment>
<dbReference type="Gene3D" id="1.10.268.10">
    <property type="entry name" value="Topoisomerase, domain 3"/>
    <property type="match status" value="1"/>
</dbReference>
<keyword evidence="7 8" id="KW-0413">Isomerase</keyword>
<sequence length="866" mass="95633">MSETTGSDGIEHGRIDQVDLQLEMQRSYLDYAMSVIVGRALPDVRDGLKPVHKRVLYAMYDGGYRPERQFSKCSRVVGDVMGKYHPHGDTAIYDALVRLVQDWSMRYPLVAGQGNFGSPGDDPAAAPRYTECKMAPLAMEMVRDIDEDTVDFQDNYDGRTQEPSVLPSRFPNLLVNGSAGIAVGMATNIPPHNLREVADGVQWYLEHPEASKEELLEALLVRVKGPDFPTGATILGHRGIEDAYRTGRGSITMRAVVQVEEIQGRICLVVTELPFQVNPDTLARKIADLVRENRVQGIADIRDETSGRTGQRLVIVLKRDAVAKVVLNNLYKHTQLQDTFGANMLALVDGVPRTLSIDAFVRHWTAHQIDVIQRRTRYRLNKAESEIHIYRGYLKALDALDEVIALIRRSPDADQARSGLMELLDIDEPQAQAILNLQLRRLAALQRQEILDNYAKLEALITEYNAILASDQRQRDIVSEELADIVTKYGDDRRTTILPYDGDVSIEDLIAEEEMVVTITRGGYAKRTRSDNYRAQRRGGKGVRGAQLREDDIVDHFFVTTTHHWLLFFTNLGRVYRAKAYELPEGGRDAKGQHVANLLAFQPGEKIAQVLDIRDYEQAEYLVLATQRGLVKKTKLTEYDSNRSGGIIAINLREDENGLPDELVSARIVNADQDLILVSRKGQSVRFTASDDALRPMGRPASGVKGMSFRADDELLAADVVREDAFLFTVTEGGIAKRTALTVENYRQQGRGGLGIKVANLPEANGDLVGALVVDADDEVLVIMERGKIVRSATAEVHATGRATQGVIFAKPDRGDRIIAVARNTERHLADDAGTVGADSDPDLPGASDAAEGVGPADAEASGQDA</sequence>
<dbReference type="InterPro" id="IPR006691">
    <property type="entry name" value="GyrA/parC_rep"/>
</dbReference>
<comment type="caution">
    <text evidence="12">The sequence shown here is derived from an EMBL/GenBank/DDBJ whole genome shotgun (WGS) entry which is preliminary data.</text>
</comment>
<dbReference type="Gene3D" id="2.120.10.90">
    <property type="entry name" value="DNA gyrase/topoisomerase IV, subunit A, C-terminal"/>
    <property type="match status" value="1"/>
</dbReference>
<dbReference type="InterPro" id="IPR013760">
    <property type="entry name" value="Topo_IIA-like_dom_sf"/>
</dbReference>
<dbReference type="Pfam" id="PF00521">
    <property type="entry name" value="DNA_topoisoIV"/>
    <property type="match status" value="1"/>
</dbReference>
<dbReference type="PROSITE" id="PS52040">
    <property type="entry name" value="TOPO_IIA"/>
    <property type="match status" value="1"/>
</dbReference>
<evidence type="ECO:0000256" key="3">
    <source>
        <dbReference type="ARBA" id="ARBA00022741"/>
    </source>
</evidence>
<dbReference type="InterPro" id="IPR005743">
    <property type="entry name" value="GyrA"/>
</dbReference>
<dbReference type="InterPro" id="IPR002205">
    <property type="entry name" value="Topo_IIA_dom_A"/>
</dbReference>
<dbReference type="Gene3D" id="3.30.1360.40">
    <property type="match status" value="1"/>
</dbReference>
<dbReference type="EC" id="5.6.2.2" evidence="8"/>
<evidence type="ECO:0000256" key="2">
    <source>
        <dbReference type="ARBA" id="ARBA00008263"/>
    </source>
</evidence>
<gene>
    <name evidence="8 12" type="primary">gyrA</name>
    <name evidence="12" type="ORF">QRT04_08865</name>
</gene>
<evidence type="ECO:0000256" key="1">
    <source>
        <dbReference type="ARBA" id="ARBA00000185"/>
    </source>
</evidence>
<dbReference type="GO" id="GO:0003918">
    <property type="term" value="F:DNA topoisomerase type II (double strand cut, ATP-hydrolyzing) activity"/>
    <property type="evidence" value="ECO:0007669"/>
    <property type="project" value="UniProtKB-EC"/>
</dbReference>
<comment type="catalytic activity">
    <reaction evidence="1 8 9">
        <text>ATP-dependent breakage, passage and rejoining of double-stranded DNA.</text>
        <dbReference type="EC" id="5.6.2.2"/>
    </reaction>
</comment>
<keyword evidence="8" id="KW-0963">Cytoplasm</keyword>
<keyword evidence="13" id="KW-1185">Reference proteome</keyword>
<dbReference type="Proteomes" id="UP001529338">
    <property type="component" value="Unassembled WGS sequence"/>
</dbReference>
<dbReference type="PANTHER" id="PTHR43493">
    <property type="entry name" value="DNA GYRASE/TOPOISOMERASE SUBUNIT A"/>
    <property type="match status" value="1"/>
</dbReference>
<dbReference type="CDD" id="cd00187">
    <property type="entry name" value="TOP4c"/>
    <property type="match status" value="1"/>
</dbReference>
<dbReference type="InterPro" id="IPR050220">
    <property type="entry name" value="Type_II_DNA_Topoisomerases"/>
</dbReference>
<evidence type="ECO:0000313" key="12">
    <source>
        <dbReference type="EMBL" id="MDM7855042.1"/>
    </source>
</evidence>
<evidence type="ECO:0000256" key="7">
    <source>
        <dbReference type="ARBA" id="ARBA00023235"/>
    </source>
</evidence>
<evidence type="ECO:0000256" key="9">
    <source>
        <dbReference type="PROSITE-ProRule" id="PRU01384"/>
    </source>
</evidence>
<dbReference type="EMBL" id="JAUCGQ010000001">
    <property type="protein sequence ID" value="MDM7855042.1"/>
    <property type="molecule type" value="Genomic_DNA"/>
</dbReference>
<dbReference type="Gene3D" id="3.90.199.10">
    <property type="entry name" value="Topoisomerase II, domain 5"/>
    <property type="match status" value="1"/>
</dbReference>
<dbReference type="NCBIfam" id="NF004044">
    <property type="entry name" value="PRK05561.1"/>
    <property type="match status" value="1"/>
</dbReference>
<dbReference type="Pfam" id="PF03989">
    <property type="entry name" value="DNA_gyraseA_C"/>
    <property type="match status" value="6"/>
</dbReference>
<evidence type="ECO:0000256" key="4">
    <source>
        <dbReference type="ARBA" id="ARBA00022840"/>
    </source>
</evidence>
<dbReference type="RefSeq" id="WP_289454852.1">
    <property type="nucleotide sequence ID" value="NZ_JAUCGQ010000001.1"/>
</dbReference>
<dbReference type="NCBIfam" id="TIGR01063">
    <property type="entry name" value="gyrA"/>
    <property type="match status" value="1"/>
</dbReference>
<feature type="active site" description="O-(5'-phospho-DNA)-tyrosine intermediate" evidence="8 9">
    <location>
        <position position="129"/>
    </location>
</feature>
<keyword evidence="4 8" id="KW-0067">ATP-binding</keyword>
<organism evidence="12 13">
    <name type="scientific">Cellulomonas alba</name>
    <dbReference type="NCBI Taxonomy" id="3053467"/>
    <lineage>
        <taxon>Bacteria</taxon>
        <taxon>Bacillati</taxon>
        <taxon>Actinomycetota</taxon>
        <taxon>Actinomycetes</taxon>
        <taxon>Micrococcales</taxon>
        <taxon>Cellulomonadaceae</taxon>
        <taxon>Cellulomonas</taxon>
    </lineage>
</organism>
<feature type="short sequence motif" description="GyrA-box" evidence="8">
    <location>
        <begin position="536"/>
        <end position="542"/>
    </location>
</feature>
<feature type="domain" description="Topo IIA-type catalytic" evidence="11">
    <location>
        <begin position="41"/>
        <end position="509"/>
    </location>
</feature>
<evidence type="ECO:0000256" key="6">
    <source>
        <dbReference type="ARBA" id="ARBA00023125"/>
    </source>
</evidence>
<dbReference type="SMART" id="SM00434">
    <property type="entry name" value="TOP4c"/>
    <property type="match status" value="1"/>
</dbReference>
<feature type="region of interest" description="Disordered" evidence="10">
    <location>
        <begin position="829"/>
        <end position="866"/>
    </location>
</feature>
<dbReference type="InterPro" id="IPR013757">
    <property type="entry name" value="Topo_IIA_A_a_sf"/>
</dbReference>
<evidence type="ECO:0000259" key="11">
    <source>
        <dbReference type="PROSITE" id="PS52040"/>
    </source>
</evidence>
<dbReference type="NCBIfam" id="NF004043">
    <property type="entry name" value="PRK05560.1"/>
    <property type="match status" value="1"/>
</dbReference>
<comment type="miscellaneous">
    <text evidence="8">Few gyrases are as efficient as E.coli at forming negative supercoils. Not all organisms have 2 type II topoisomerases; in organisms with a single type II topoisomerase this enzyme also has to decatenate newly replicated chromosomes.</text>
</comment>
<evidence type="ECO:0000256" key="8">
    <source>
        <dbReference type="HAMAP-Rule" id="MF_01897"/>
    </source>
</evidence>
<dbReference type="SUPFAM" id="SSF101904">
    <property type="entry name" value="GyrA/ParC C-terminal domain-like"/>
    <property type="match status" value="1"/>
</dbReference>
<keyword evidence="3 8" id="KW-0547">Nucleotide-binding</keyword>
<reference evidence="12 13" key="1">
    <citation type="submission" date="2023-06" db="EMBL/GenBank/DDBJ databases">
        <title>Cellulomonas sp. MW4 Whole genome sequence.</title>
        <authorList>
            <person name="Park S."/>
        </authorList>
    </citation>
    <scope>NUCLEOTIDE SEQUENCE [LARGE SCALE GENOMIC DNA]</scope>
    <source>
        <strain evidence="12 13">MW4</strain>
    </source>
</reference>